<dbReference type="Gene3D" id="2.60.120.260">
    <property type="entry name" value="Galactose-binding domain-like"/>
    <property type="match status" value="1"/>
</dbReference>
<sequence>MSVSIKSDLAHTGFHSAYWSITNTAQNGYIEQTVTLEQRQLYSLTYWWYIDEDQQPQNFQDCYIGVEQRSVDDSGAYFPDFLQLETPLPLKTWTKQDITFNSETISPAVMKFSIRCLTNAGSGLRIVIDDIHLSKKA</sequence>
<comment type="caution">
    <text evidence="1">The sequence shown here is derived from an EMBL/GenBank/DDBJ whole genome shotgun (WGS) entry which is preliminary data.</text>
</comment>
<proteinExistence type="predicted"/>
<evidence type="ECO:0008006" key="3">
    <source>
        <dbReference type="Google" id="ProtNLM"/>
    </source>
</evidence>
<reference evidence="1 2" key="1">
    <citation type="journal article" date="2019" name="Microbiol. Resour. Announc.">
        <title>High-quality draft genome sequence of Fusarium oxysporum f. sp. cubense strain 160527, a causal agent of Panama disease.</title>
        <authorList>
            <person name="Asai S."/>
            <person name="Ayukawa Y."/>
            <person name="Gan P."/>
            <person name="Masuda S."/>
            <person name="Komatsu K."/>
            <person name="Shirasu K."/>
            <person name="Arie T."/>
        </authorList>
    </citation>
    <scope>NUCLEOTIDE SEQUENCE [LARGE SCALE GENOMIC DNA]</scope>
    <source>
        <strain evidence="1 2">160527</strain>
    </source>
</reference>
<dbReference type="Proteomes" id="UP000320707">
    <property type="component" value="Unassembled WGS sequence"/>
</dbReference>
<name>A0A559L3N8_FUSOC</name>
<protein>
    <recommendedName>
        <fullName evidence="3">CBM-cenC domain-containing protein</fullName>
    </recommendedName>
</protein>
<evidence type="ECO:0000313" key="1">
    <source>
        <dbReference type="EMBL" id="TVY67344.1"/>
    </source>
</evidence>
<dbReference type="AlphaFoldDB" id="A0A559L3N8"/>
<organism evidence="1 2">
    <name type="scientific">Fusarium oxysporum f. sp. cubense</name>
    <dbReference type="NCBI Taxonomy" id="61366"/>
    <lineage>
        <taxon>Eukaryota</taxon>
        <taxon>Fungi</taxon>
        <taxon>Dikarya</taxon>
        <taxon>Ascomycota</taxon>
        <taxon>Pezizomycotina</taxon>
        <taxon>Sordariomycetes</taxon>
        <taxon>Hypocreomycetidae</taxon>
        <taxon>Hypocreales</taxon>
        <taxon>Nectriaceae</taxon>
        <taxon>Fusarium</taxon>
        <taxon>Fusarium oxysporum species complex</taxon>
    </lineage>
</organism>
<gene>
    <name evidence="1" type="ORF">Focb16_v009939</name>
</gene>
<accession>A0A559L3N8</accession>
<evidence type="ECO:0000313" key="2">
    <source>
        <dbReference type="Proteomes" id="UP000320707"/>
    </source>
</evidence>
<dbReference type="EMBL" id="SRMI01000007">
    <property type="protein sequence ID" value="TVY67344.1"/>
    <property type="molecule type" value="Genomic_DNA"/>
</dbReference>